<gene>
    <name evidence="2" type="ORF">VR44_29165</name>
</gene>
<name>A0A0F4IXQ5_9ACTN</name>
<reference evidence="2 3" key="1">
    <citation type="submission" date="2015-02" db="EMBL/GenBank/DDBJ databases">
        <authorList>
            <person name="Ju K.-S."/>
            <person name="Doroghazi J.R."/>
            <person name="Metcalf W."/>
        </authorList>
    </citation>
    <scope>NUCLEOTIDE SEQUENCE [LARGE SCALE GENOMIC DNA]</scope>
    <source>
        <strain evidence="2 3">NRRL ISP-5550</strain>
    </source>
</reference>
<feature type="region of interest" description="Disordered" evidence="1">
    <location>
        <begin position="1"/>
        <end position="50"/>
    </location>
</feature>
<keyword evidence="3" id="KW-1185">Reference proteome</keyword>
<evidence type="ECO:0000313" key="2">
    <source>
        <dbReference type="EMBL" id="KJY26797.1"/>
    </source>
</evidence>
<accession>A0A0F4IXQ5</accession>
<proteinExistence type="predicted"/>
<organism evidence="2 3">
    <name type="scientific">Streptomyces katrae</name>
    <dbReference type="NCBI Taxonomy" id="68223"/>
    <lineage>
        <taxon>Bacteria</taxon>
        <taxon>Bacillati</taxon>
        <taxon>Actinomycetota</taxon>
        <taxon>Actinomycetes</taxon>
        <taxon>Kitasatosporales</taxon>
        <taxon>Streptomycetaceae</taxon>
        <taxon>Streptomyces</taxon>
    </lineage>
</organism>
<dbReference type="Proteomes" id="UP000033551">
    <property type="component" value="Unassembled WGS sequence"/>
</dbReference>
<dbReference type="EMBL" id="JZWV01000903">
    <property type="protein sequence ID" value="KJY26797.1"/>
    <property type="molecule type" value="Genomic_DNA"/>
</dbReference>
<dbReference type="AlphaFoldDB" id="A0A0F4IXQ5"/>
<dbReference type="PATRIC" id="fig|68223.7.peg.2177"/>
<sequence length="83" mass="8692">MQSVDQAAGRAGSFDQFLSRDAEFGPAPFGMDEPGPADHPALRRRGGNPASVSTRAAIEVDVAEGQCQWASLSLSLLMLTATT</sequence>
<evidence type="ECO:0000313" key="3">
    <source>
        <dbReference type="Proteomes" id="UP000033551"/>
    </source>
</evidence>
<evidence type="ECO:0000256" key="1">
    <source>
        <dbReference type="SAM" id="MobiDB-lite"/>
    </source>
</evidence>
<comment type="caution">
    <text evidence="2">The sequence shown here is derived from an EMBL/GenBank/DDBJ whole genome shotgun (WGS) entry which is preliminary data.</text>
</comment>
<protein>
    <submittedName>
        <fullName evidence="2">Uncharacterized protein</fullName>
    </submittedName>
</protein>